<organism evidence="1 2">
    <name type="scientific">Rangifer tarandus platyrhynchus</name>
    <name type="common">Svalbard reindeer</name>
    <dbReference type="NCBI Taxonomy" id="3082113"/>
    <lineage>
        <taxon>Eukaryota</taxon>
        <taxon>Metazoa</taxon>
        <taxon>Chordata</taxon>
        <taxon>Craniata</taxon>
        <taxon>Vertebrata</taxon>
        <taxon>Euteleostomi</taxon>
        <taxon>Mammalia</taxon>
        <taxon>Eutheria</taxon>
        <taxon>Laurasiatheria</taxon>
        <taxon>Artiodactyla</taxon>
        <taxon>Ruminantia</taxon>
        <taxon>Pecora</taxon>
        <taxon>Cervidae</taxon>
        <taxon>Odocoileinae</taxon>
        <taxon>Rangifer</taxon>
    </lineage>
</organism>
<gene>
    <name evidence="1" type="ORF">MRATA1EN1_LOCUS30676</name>
</gene>
<reference evidence="1" key="1">
    <citation type="submission" date="2023-04" db="EMBL/GenBank/DDBJ databases">
        <authorList>
            <consortium name="ELIXIR-Norway"/>
        </authorList>
    </citation>
    <scope>NUCLEOTIDE SEQUENCE [LARGE SCALE GENOMIC DNA]</scope>
</reference>
<sequence>MPLNTTSGRDSPASLAFPELENAVSARDREAQASTNVRVWVVDRSEHTAEVRHKDSAYNRRHPDRESCQCLLTWDCKMCAEDVASSYVGGCCGGKFDRQRTSVYAMVCAMETAYRRPSTEPSAAIVTASGQPSAVTDGIPGEAARHIAESSADWQAGGEPLLPIRKVYERPEVLERVGGDYPTRRTQQNGGVPSEAHTFPRAALFALFLEVAYKRTFGYDPDVGSA</sequence>
<dbReference type="EMBL" id="CATKSN020000098">
    <property type="protein sequence ID" value="CAI9149058.1"/>
    <property type="molecule type" value="Genomic_DNA"/>
</dbReference>
<name>A0ABN8XLI9_RANTA</name>
<accession>A0ABN8XLI9</accession>
<protein>
    <submittedName>
        <fullName evidence="1">Uncharacterized protein</fullName>
    </submittedName>
</protein>
<dbReference type="Proteomes" id="UP001176941">
    <property type="component" value="Unassembled WGS sequence"/>
</dbReference>
<comment type="caution">
    <text evidence="1">The sequence shown here is derived from an EMBL/GenBank/DDBJ whole genome shotgun (WGS) entry which is preliminary data.</text>
</comment>
<evidence type="ECO:0000313" key="2">
    <source>
        <dbReference type="Proteomes" id="UP001176941"/>
    </source>
</evidence>
<proteinExistence type="predicted"/>
<evidence type="ECO:0000313" key="1">
    <source>
        <dbReference type="EMBL" id="CAI9149058.1"/>
    </source>
</evidence>
<keyword evidence="2" id="KW-1185">Reference proteome</keyword>